<dbReference type="EMBL" id="BARU01000693">
    <property type="protein sequence ID" value="GAH23860.1"/>
    <property type="molecule type" value="Genomic_DNA"/>
</dbReference>
<name>X1EU81_9ZZZZ</name>
<proteinExistence type="predicted"/>
<dbReference type="InterPro" id="IPR029063">
    <property type="entry name" value="SAM-dependent_MTases_sf"/>
</dbReference>
<evidence type="ECO:0008006" key="3">
    <source>
        <dbReference type="Google" id="ProtNLM"/>
    </source>
</evidence>
<reference evidence="2" key="1">
    <citation type="journal article" date="2014" name="Front. Microbiol.">
        <title>High frequency of phylogenetically diverse reductive dehalogenase-homologous genes in deep subseafloor sedimentary metagenomes.</title>
        <authorList>
            <person name="Kawai M."/>
            <person name="Futagami T."/>
            <person name="Toyoda A."/>
            <person name="Takaki Y."/>
            <person name="Nishi S."/>
            <person name="Hori S."/>
            <person name="Arai W."/>
            <person name="Tsubouchi T."/>
            <person name="Morono Y."/>
            <person name="Uchiyama I."/>
            <person name="Ito T."/>
            <person name="Fujiyama A."/>
            <person name="Inagaki F."/>
            <person name="Takami H."/>
        </authorList>
    </citation>
    <scope>NUCLEOTIDE SEQUENCE</scope>
    <source>
        <strain evidence="2">Expedition CK06-06</strain>
    </source>
</reference>
<feature type="non-terminal residue" evidence="2">
    <location>
        <position position="262"/>
    </location>
</feature>
<dbReference type="InterPro" id="IPR010743">
    <property type="entry name" value="Methionine_synth_MetW"/>
</dbReference>
<comment type="caution">
    <text evidence="2">The sequence shown here is derived from an EMBL/GenBank/DDBJ whole genome shotgun (WGS) entry which is preliminary data.</text>
</comment>
<evidence type="ECO:0000313" key="2">
    <source>
        <dbReference type="EMBL" id="GAH23860.1"/>
    </source>
</evidence>
<evidence type="ECO:0000256" key="1">
    <source>
        <dbReference type="SAM" id="Coils"/>
    </source>
</evidence>
<dbReference type="Gene3D" id="3.40.50.150">
    <property type="entry name" value="Vaccinia Virus protein VP39"/>
    <property type="match status" value="1"/>
</dbReference>
<accession>X1EU81</accession>
<protein>
    <recommendedName>
        <fullName evidence="3">Methyltransferase type 11 domain-containing protein</fullName>
    </recommendedName>
</protein>
<keyword evidence="1" id="KW-0175">Coiled coil</keyword>
<feature type="coiled-coil region" evidence="1">
    <location>
        <begin position="71"/>
        <end position="98"/>
    </location>
</feature>
<dbReference type="SUPFAM" id="SSF53335">
    <property type="entry name" value="S-adenosyl-L-methionine-dependent methyltransferases"/>
    <property type="match status" value="1"/>
</dbReference>
<gene>
    <name evidence="2" type="ORF">S03H2_02150</name>
</gene>
<dbReference type="AlphaFoldDB" id="X1EU81"/>
<sequence length="262" mass="30396">MFSSKLKEVASRLEKFSNLRKIPVSGDIGFFRKIKNLYSNILFLFLKPLVNRQNAYNKAVYDFNREVLSNLDEVSRKIIDIRDKVDDIEDRLKKLEYKVLVDFPSNFDYSKFEDQFRGPEELIKERQKNYLDYINKQKSVLDIGCGRGEFLELLKENGIKASGIDSNRHMVKRCLDKGLEVEHADAISYLKNYQGSLGNVFLSMIVEHLDFKDIFTIISAAWGKMEKDSVILIETINPNSFYAQSRAYIIDPTHINLVSPET</sequence>
<dbReference type="CDD" id="cd02440">
    <property type="entry name" value="AdoMet_MTases"/>
    <property type="match status" value="1"/>
</dbReference>
<organism evidence="2">
    <name type="scientific">marine sediment metagenome</name>
    <dbReference type="NCBI Taxonomy" id="412755"/>
    <lineage>
        <taxon>unclassified sequences</taxon>
        <taxon>metagenomes</taxon>
        <taxon>ecological metagenomes</taxon>
    </lineage>
</organism>
<dbReference type="Pfam" id="PF07021">
    <property type="entry name" value="MetW"/>
    <property type="match status" value="1"/>
</dbReference>